<evidence type="ECO:0000259" key="2">
    <source>
        <dbReference type="Pfam" id="PF04773"/>
    </source>
</evidence>
<dbReference type="AlphaFoldDB" id="A0A4Q7MZJ4"/>
<protein>
    <submittedName>
        <fullName evidence="4">FecR family protein</fullName>
    </submittedName>
</protein>
<dbReference type="Gene3D" id="3.55.50.30">
    <property type="match status" value="1"/>
</dbReference>
<evidence type="ECO:0000313" key="5">
    <source>
        <dbReference type="Proteomes" id="UP000293874"/>
    </source>
</evidence>
<dbReference type="Pfam" id="PF04773">
    <property type="entry name" value="FecR"/>
    <property type="match status" value="1"/>
</dbReference>
<dbReference type="InterPro" id="IPR012373">
    <property type="entry name" value="Ferrdict_sens_TM"/>
</dbReference>
<sequence>MTHDHLQYLLEQWLNARSTASEEQELRIALAESENDPGMREILYKLMDRSGEQENSAGWERSAEEIMKVDRLPVRHISWLKYAAAVILMIGIGTFFWFSNRNTSSPIVAEQPAAREIEILPGHNGAILTLGDGSRLALDSMGNGIIEKQKGVLLKNGQLIYSSTGNAVENTTTTPRGRQFNLILADGTKVWLNAASSITYPAAFNGNHRRVKITGEVYFEVAADKKKPFYVDVSDKAAVEVLGTNFNVKAYEDENGIRTTLLDGAVRVNAGNSSAILKPGQQALIRLHDNIQLVNDADMLQVMAWKNGLFNFDGYDVQSVMREIGRWYDLDIQYESKPEPRIFRGKIQRNLSLHQLMLALESQNIHFRIEGRKLIITK</sequence>
<dbReference type="EMBL" id="SGXA01000001">
    <property type="protein sequence ID" value="RZS74697.1"/>
    <property type="molecule type" value="Genomic_DNA"/>
</dbReference>
<accession>A0A4Q7MZJ4</accession>
<dbReference type="PANTHER" id="PTHR30273:SF2">
    <property type="entry name" value="PROTEIN FECR"/>
    <property type="match status" value="1"/>
</dbReference>
<gene>
    <name evidence="4" type="ORF">EV199_0548</name>
</gene>
<dbReference type="GO" id="GO:0016989">
    <property type="term" value="F:sigma factor antagonist activity"/>
    <property type="evidence" value="ECO:0007669"/>
    <property type="project" value="TreeGrafter"/>
</dbReference>
<dbReference type="Pfam" id="PF16344">
    <property type="entry name" value="FecR_C"/>
    <property type="match status" value="1"/>
</dbReference>
<evidence type="ECO:0000256" key="1">
    <source>
        <dbReference type="SAM" id="Phobius"/>
    </source>
</evidence>
<keyword evidence="1" id="KW-1133">Transmembrane helix</keyword>
<reference evidence="4 5" key="1">
    <citation type="submission" date="2019-02" db="EMBL/GenBank/DDBJ databases">
        <title>Genomic Encyclopedia of Type Strains, Phase IV (KMG-IV): sequencing the most valuable type-strain genomes for metagenomic binning, comparative biology and taxonomic classification.</title>
        <authorList>
            <person name="Goeker M."/>
        </authorList>
    </citation>
    <scope>NUCLEOTIDE SEQUENCE [LARGE SCALE GENOMIC DNA]</scope>
    <source>
        <strain evidence="4 5">DSM 18116</strain>
    </source>
</reference>
<proteinExistence type="predicted"/>
<keyword evidence="1" id="KW-0472">Membrane</keyword>
<dbReference type="OrthoDB" id="629393at2"/>
<comment type="caution">
    <text evidence="4">The sequence shown here is derived from an EMBL/GenBank/DDBJ whole genome shotgun (WGS) entry which is preliminary data.</text>
</comment>
<keyword evidence="1" id="KW-0812">Transmembrane</keyword>
<dbReference type="PIRSF" id="PIRSF018266">
    <property type="entry name" value="FecR"/>
    <property type="match status" value="1"/>
</dbReference>
<organism evidence="4 5">
    <name type="scientific">Pseudobacter ginsenosidimutans</name>
    <dbReference type="NCBI Taxonomy" id="661488"/>
    <lineage>
        <taxon>Bacteria</taxon>
        <taxon>Pseudomonadati</taxon>
        <taxon>Bacteroidota</taxon>
        <taxon>Chitinophagia</taxon>
        <taxon>Chitinophagales</taxon>
        <taxon>Chitinophagaceae</taxon>
        <taxon>Pseudobacter</taxon>
    </lineage>
</organism>
<feature type="transmembrane region" description="Helical" evidence="1">
    <location>
        <begin position="79"/>
        <end position="98"/>
    </location>
</feature>
<name>A0A4Q7MZJ4_9BACT</name>
<dbReference type="Gene3D" id="2.60.120.1440">
    <property type="match status" value="1"/>
</dbReference>
<dbReference type="InterPro" id="IPR032508">
    <property type="entry name" value="FecR_C"/>
</dbReference>
<dbReference type="Proteomes" id="UP000293874">
    <property type="component" value="Unassembled WGS sequence"/>
</dbReference>
<dbReference type="InterPro" id="IPR006860">
    <property type="entry name" value="FecR"/>
</dbReference>
<feature type="domain" description="Protein FecR C-terminal" evidence="3">
    <location>
        <begin position="310"/>
        <end position="376"/>
    </location>
</feature>
<evidence type="ECO:0000313" key="4">
    <source>
        <dbReference type="EMBL" id="RZS74697.1"/>
    </source>
</evidence>
<feature type="domain" description="FecR protein" evidence="2">
    <location>
        <begin position="172"/>
        <end position="267"/>
    </location>
</feature>
<evidence type="ECO:0000259" key="3">
    <source>
        <dbReference type="Pfam" id="PF16344"/>
    </source>
</evidence>
<keyword evidence="5" id="KW-1185">Reference proteome</keyword>
<dbReference type="PANTHER" id="PTHR30273">
    <property type="entry name" value="PERIPLASMIC SIGNAL SENSOR AND SIGMA FACTOR ACTIVATOR FECR-RELATED"/>
    <property type="match status" value="1"/>
</dbReference>